<dbReference type="EMBL" id="JAASQL010000001">
    <property type="protein sequence ID" value="NIJ44431.1"/>
    <property type="molecule type" value="Genomic_DNA"/>
</dbReference>
<protein>
    <submittedName>
        <fullName evidence="1">Uncharacterized protein (DUF1778 family)</fullName>
    </submittedName>
</protein>
<reference evidence="1 2" key="1">
    <citation type="submission" date="2020-03" db="EMBL/GenBank/DDBJ databases">
        <title>Genomic Encyclopedia of Type Strains, Phase IV (KMG-IV): sequencing the most valuable type-strain genomes for metagenomic binning, comparative biology and taxonomic classification.</title>
        <authorList>
            <person name="Goeker M."/>
        </authorList>
    </citation>
    <scope>NUCLEOTIDE SEQUENCE [LARGE SCALE GENOMIC DNA]</scope>
    <source>
        <strain evidence="1 2">DSM 101599</strain>
    </source>
</reference>
<dbReference type="RefSeq" id="WP_167184386.1">
    <property type="nucleotide sequence ID" value="NZ_JAASQL010000001.1"/>
</dbReference>
<comment type="caution">
    <text evidence="1">The sequence shown here is derived from an EMBL/GenBank/DDBJ whole genome shotgun (WGS) entry which is preliminary data.</text>
</comment>
<keyword evidence="2" id="KW-1185">Reference proteome</keyword>
<sequence length="101" mass="11910">MQKNKKKDEFLKFRITEKEKKIIQERSRKYGKNVSDFSRFMLVNGEVICITLEDRRILAGLANNVNQLVKLFHQTKSEPSTLVQELQATLKHLKNAYRRST</sequence>
<dbReference type="Pfam" id="PF21983">
    <property type="entry name" value="NikA-like"/>
    <property type="match status" value="1"/>
</dbReference>
<accession>A0ABX0UB98</accession>
<proteinExistence type="predicted"/>
<evidence type="ECO:0000313" key="2">
    <source>
        <dbReference type="Proteomes" id="UP000745859"/>
    </source>
</evidence>
<gene>
    <name evidence="1" type="ORF">FHR24_000870</name>
</gene>
<dbReference type="Proteomes" id="UP000745859">
    <property type="component" value="Unassembled WGS sequence"/>
</dbReference>
<dbReference type="InterPro" id="IPR053842">
    <property type="entry name" value="NikA-like"/>
</dbReference>
<organism evidence="1 2">
    <name type="scientific">Wenyingzhuangia heitensis</name>
    <dbReference type="NCBI Taxonomy" id="1487859"/>
    <lineage>
        <taxon>Bacteria</taxon>
        <taxon>Pseudomonadati</taxon>
        <taxon>Bacteroidota</taxon>
        <taxon>Flavobacteriia</taxon>
        <taxon>Flavobacteriales</taxon>
        <taxon>Flavobacteriaceae</taxon>
        <taxon>Wenyingzhuangia</taxon>
    </lineage>
</organism>
<name>A0ABX0UB98_9FLAO</name>
<evidence type="ECO:0000313" key="1">
    <source>
        <dbReference type="EMBL" id="NIJ44431.1"/>
    </source>
</evidence>